<evidence type="ECO:0008006" key="4">
    <source>
        <dbReference type="Google" id="ProtNLM"/>
    </source>
</evidence>
<comment type="caution">
    <text evidence="2">The sequence shown here is derived from an EMBL/GenBank/DDBJ whole genome shotgun (WGS) entry which is preliminary data.</text>
</comment>
<dbReference type="SUPFAM" id="SSF47413">
    <property type="entry name" value="lambda repressor-like DNA-binding domains"/>
    <property type="match status" value="1"/>
</dbReference>
<dbReference type="InterPro" id="IPR010982">
    <property type="entry name" value="Lambda_DNA-bd_dom_sf"/>
</dbReference>
<dbReference type="AlphaFoldDB" id="A0A081XUU4"/>
<proteinExistence type="predicted"/>
<evidence type="ECO:0000313" key="3">
    <source>
        <dbReference type="Proteomes" id="UP000028341"/>
    </source>
</evidence>
<dbReference type="GO" id="GO:0003677">
    <property type="term" value="F:DNA binding"/>
    <property type="evidence" value="ECO:0007669"/>
    <property type="project" value="InterPro"/>
</dbReference>
<protein>
    <recommendedName>
        <fullName evidence="4">HTH cro/C1-type domain-containing protein</fullName>
    </recommendedName>
</protein>
<reference evidence="2 3" key="1">
    <citation type="submission" date="2014-02" db="EMBL/GenBank/DDBJ databases">
        <title>The genome announcement of Streptomyces toyocaensis NRRL15009.</title>
        <authorList>
            <person name="Hong H.-J."/>
            <person name="Kwun M.J."/>
        </authorList>
    </citation>
    <scope>NUCLEOTIDE SEQUENCE [LARGE SCALE GENOMIC DNA]</scope>
    <source>
        <strain evidence="2 3">NRRL 15009</strain>
    </source>
</reference>
<gene>
    <name evidence="2" type="ORF">BU52_09935</name>
</gene>
<evidence type="ECO:0000313" key="2">
    <source>
        <dbReference type="EMBL" id="KES07317.1"/>
    </source>
</evidence>
<sequence>MARGWSQQELATRMTDQGYSWRQTTVAKTEGADRPIRVNEMLGLARAFGLQIADLLTVPIDDVDVANAAALVADMAAAAAVARQRVDEYERALDKARAEEARITTELEERRAEYRRAVATAEERKAREADGE</sequence>
<dbReference type="Gene3D" id="1.10.260.40">
    <property type="entry name" value="lambda repressor-like DNA-binding domains"/>
    <property type="match status" value="1"/>
</dbReference>
<keyword evidence="1" id="KW-0175">Coiled coil</keyword>
<organism evidence="2 3">
    <name type="scientific">Streptomyces toyocaensis</name>
    <dbReference type="NCBI Taxonomy" id="55952"/>
    <lineage>
        <taxon>Bacteria</taxon>
        <taxon>Bacillati</taxon>
        <taxon>Actinomycetota</taxon>
        <taxon>Actinomycetes</taxon>
        <taxon>Kitasatosporales</taxon>
        <taxon>Streptomycetaceae</taxon>
        <taxon>Streptomyces</taxon>
    </lineage>
</organism>
<name>A0A081XUU4_STRTO</name>
<accession>A0A081XUU4</accession>
<dbReference type="Proteomes" id="UP000028341">
    <property type="component" value="Unassembled WGS sequence"/>
</dbReference>
<feature type="coiled-coil region" evidence="1">
    <location>
        <begin position="72"/>
        <end position="124"/>
    </location>
</feature>
<dbReference type="EMBL" id="JFCB01000006">
    <property type="protein sequence ID" value="KES07317.1"/>
    <property type="molecule type" value="Genomic_DNA"/>
</dbReference>
<evidence type="ECO:0000256" key="1">
    <source>
        <dbReference type="SAM" id="Coils"/>
    </source>
</evidence>
<dbReference type="STRING" id="55952.BU52_09935"/>
<keyword evidence="3" id="KW-1185">Reference proteome</keyword>